<evidence type="ECO:0000313" key="3">
    <source>
        <dbReference type="Proteomes" id="UP001623384"/>
    </source>
</evidence>
<gene>
    <name evidence="2" type="ORF">WHH00_13975</name>
</gene>
<dbReference type="Proteomes" id="UP001623384">
    <property type="component" value="Chromosome"/>
</dbReference>
<reference evidence="2 3" key="1">
    <citation type="submission" date="2024-03" db="EMBL/GenBank/DDBJ databases">
        <title>Rhodococcus navarretei sp. nov. and Pseudarthrobacter quantumdoti sp. nov., two new species with the ability to biosynthesize Quantum Dots isolated from soil samples at Union Glacier, Antarctica.</title>
        <authorList>
            <person name="Vargas M."/>
        </authorList>
    </citation>
    <scope>NUCLEOTIDE SEQUENCE [LARGE SCALE GENOMIC DNA]</scope>
    <source>
        <strain evidence="2 3">RC-2-3</strain>
    </source>
</reference>
<evidence type="ECO:0000259" key="1">
    <source>
        <dbReference type="Pfam" id="PF12680"/>
    </source>
</evidence>
<dbReference type="InterPro" id="IPR032710">
    <property type="entry name" value="NTF2-like_dom_sf"/>
</dbReference>
<dbReference type="SUPFAM" id="SSF54427">
    <property type="entry name" value="NTF2-like"/>
    <property type="match status" value="1"/>
</dbReference>
<keyword evidence="3" id="KW-1185">Reference proteome</keyword>
<dbReference type="InterPro" id="IPR037401">
    <property type="entry name" value="SnoaL-like"/>
</dbReference>
<dbReference type="Gene3D" id="3.10.450.50">
    <property type="match status" value="1"/>
</dbReference>
<protein>
    <submittedName>
        <fullName evidence="2">Nuclear transport factor 2 family protein</fullName>
    </submittedName>
</protein>
<sequence>MMGTAAPAEEVLQRLLTAVNSHRLDDLAACFSRDYLNETPVHPQRGFRGRDQVRKNWLEIFSQVPDLRARVQRSAAKDDTLWTEWEMAGTRRDGASFLMRGVVIFKVTDGLFSAARFFLEPVEDASGDVNAAVSRVLGSTPDFRE</sequence>
<evidence type="ECO:0000313" key="2">
    <source>
        <dbReference type="EMBL" id="WXK92181.1"/>
    </source>
</evidence>
<dbReference type="EMBL" id="CP148033">
    <property type="protein sequence ID" value="WXK92181.1"/>
    <property type="molecule type" value="Genomic_DNA"/>
</dbReference>
<proteinExistence type="predicted"/>
<name>A0ABZ2R1Y4_9MICC</name>
<organism evidence="2 3">
    <name type="scientific">Pseudarthrobacter quantipunctorum</name>
    <dbReference type="NCBI Taxonomy" id="3128980"/>
    <lineage>
        <taxon>Bacteria</taxon>
        <taxon>Bacillati</taxon>
        <taxon>Actinomycetota</taxon>
        <taxon>Actinomycetes</taxon>
        <taxon>Micrococcales</taxon>
        <taxon>Micrococcaceae</taxon>
        <taxon>Pseudarthrobacter</taxon>
    </lineage>
</organism>
<dbReference type="Pfam" id="PF12680">
    <property type="entry name" value="SnoaL_2"/>
    <property type="match status" value="1"/>
</dbReference>
<feature type="domain" description="SnoaL-like" evidence="1">
    <location>
        <begin position="13"/>
        <end position="112"/>
    </location>
</feature>
<dbReference type="RefSeq" id="WP_400579886.1">
    <property type="nucleotide sequence ID" value="NZ_CP148033.1"/>
</dbReference>
<accession>A0ABZ2R1Y4</accession>